<evidence type="ECO:0000313" key="2">
    <source>
        <dbReference type="EMBL" id="KAG6526855.1"/>
    </source>
</evidence>
<evidence type="ECO:0000259" key="1">
    <source>
        <dbReference type="PROSITE" id="PS50181"/>
    </source>
</evidence>
<keyword evidence="3" id="KW-1185">Reference proteome</keyword>
<organism evidence="2 3">
    <name type="scientific">Zingiber officinale</name>
    <name type="common">Ginger</name>
    <name type="synonym">Amomum zingiber</name>
    <dbReference type="NCBI Taxonomy" id="94328"/>
    <lineage>
        <taxon>Eukaryota</taxon>
        <taxon>Viridiplantae</taxon>
        <taxon>Streptophyta</taxon>
        <taxon>Embryophyta</taxon>
        <taxon>Tracheophyta</taxon>
        <taxon>Spermatophyta</taxon>
        <taxon>Magnoliopsida</taxon>
        <taxon>Liliopsida</taxon>
        <taxon>Zingiberales</taxon>
        <taxon>Zingiberaceae</taxon>
        <taxon>Zingiber</taxon>
    </lineage>
</organism>
<feature type="domain" description="F-box" evidence="1">
    <location>
        <begin position="1"/>
        <end position="41"/>
    </location>
</feature>
<protein>
    <recommendedName>
        <fullName evidence="1">F-box domain-containing protein</fullName>
    </recommendedName>
</protein>
<dbReference type="PANTHER" id="PTHR32278:SF111">
    <property type="entry name" value="F-BOX PROTEIN PP2-B12-RELATED"/>
    <property type="match status" value="1"/>
</dbReference>
<dbReference type="EMBL" id="JACMSC010000004">
    <property type="protein sequence ID" value="KAG6526855.1"/>
    <property type="molecule type" value="Genomic_DNA"/>
</dbReference>
<dbReference type="SUPFAM" id="SSF81383">
    <property type="entry name" value="F-box domain"/>
    <property type="match status" value="1"/>
</dbReference>
<reference evidence="2 3" key="1">
    <citation type="submission" date="2020-08" db="EMBL/GenBank/DDBJ databases">
        <title>Plant Genome Project.</title>
        <authorList>
            <person name="Zhang R.-G."/>
        </authorList>
    </citation>
    <scope>NUCLEOTIDE SEQUENCE [LARGE SCALE GENOMIC DNA]</scope>
    <source>
        <tissue evidence="2">Rhizome</tissue>
    </source>
</reference>
<dbReference type="AlphaFoldDB" id="A0A8J5HGY5"/>
<dbReference type="PANTHER" id="PTHR32278">
    <property type="entry name" value="F-BOX DOMAIN-CONTAINING PROTEIN"/>
    <property type="match status" value="1"/>
</dbReference>
<name>A0A8J5HGY5_ZINOF</name>
<dbReference type="Pfam" id="PF12937">
    <property type="entry name" value="F-box-like"/>
    <property type="match status" value="1"/>
</dbReference>
<evidence type="ECO:0000313" key="3">
    <source>
        <dbReference type="Proteomes" id="UP000734854"/>
    </source>
</evidence>
<gene>
    <name evidence="2" type="ORF">ZIOFF_016858</name>
</gene>
<sequence>MPTECIAHVLSFTTPRDVCRASLVDKTFLAAVETDALWECFPPSDRVEILSRAVDPVEYASNKELYFRLYNPILVDQAKMICSSGRTFGCLLATYLWLDRQSTLV</sequence>
<dbReference type="PROSITE" id="PS50181">
    <property type="entry name" value="FBOX"/>
    <property type="match status" value="1"/>
</dbReference>
<dbReference type="InterPro" id="IPR001810">
    <property type="entry name" value="F-box_dom"/>
</dbReference>
<comment type="caution">
    <text evidence="2">The sequence shown here is derived from an EMBL/GenBank/DDBJ whole genome shotgun (WGS) entry which is preliminary data.</text>
</comment>
<proteinExistence type="predicted"/>
<dbReference type="Proteomes" id="UP000734854">
    <property type="component" value="Unassembled WGS sequence"/>
</dbReference>
<accession>A0A8J5HGY5</accession>
<dbReference type="CDD" id="cd22162">
    <property type="entry name" value="F-box_AtSKIP3-like"/>
    <property type="match status" value="1"/>
</dbReference>
<dbReference type="InterPro" id="IPR036047">
    <property type="entry name" value="F-box-like_dom_sf"/>
</dbReference>
<dbReference type="Gene3D" id="1.20.1280.50">
    <property type="match status" value="1"/>
</dbReference>